<dbReference type="EMBL" id="JBHILM010000019">
    <property type="protein sequence ID" value="MFB5682651.1"/>
    <property type="molecule type" value="Genomic_DNA"/>
</dbReference>
<evidence type="ECO:0000256" key="3">
    <source>
        <dbReference type="ARBA" id="ARBA00022801"/>
    </source>
</evidence>
<dbReference type="InterPro" id="IPR053138">
    <property type="entry name" value="N-alpha-Ac-DABA_deacetylase"/>
</dbReference>
<evidence type="ECO:0000256" key="2">
    <source>
        <dbReference type="ARBA" id="ARBA00022723"/>
    </source>
</evidence>
<gene>
    <name evidence="6" type="ORF">ACE3NQ_17175</name>
</gene>
<dbReference type="Gene3D" id="3.40.630.10">
    <property type="entry name" value="Zn peptidases"/>
    <property type="match status" value="1"/>
</dbReference>
<sequence>MKISEHMLASHTRFRTPYYMIKGKSAGPTVIMTAGVHGNEIASIRAAEQWLNKFRQKELTITRGTLLLVPIFNQAAYKQRVRGKPDLNRTFPKSAGAAAEHPLSRDLFGLAEKLLPDWYIDLHEANGLSSVNPKRLGQTLITNTGSKAIPAVKRIISKMNSGISEPTRHFTVRLKHKEGTGRTAASRLLHAKAVTVETCWSLPLTTRIHYQSRIVHYLLEEAGLIDVIQYNRLKSKANRKR</sequence>
<keyword evidence="2" id="KW-0479">Metal-binding</keyword>
<dbReference type="SUPFAM" id="SSF53187">
    <property type="entry name" value="Zn-dependent exopeptidases"/>
    <property type="match status" value="1"/>
</dbReference>
<name>A0ABV5BAC4_9BACL</name>
<reference evidence="6 7" key="1">
    <citation type="submission" date="2024-09" db="EMBL/GenBank/DDBJ databases">
        <authorList>
            <person name="Ruan L."/>
        </authorList>
    </citation>
    <scope>NUCLEOTIDE SEQUENCE [LARGE SCALE GENOMIC DNA]</scope>
    <source>
        <strain evidence="6 7">D33</strain>
    </source>
</reference>
<comment type="cofactor">
    <cofactor evidence="1">
        <name>Zn(2+)</name>
        <dbReference type="ChEBI" id="CHEBI:29105"/>
    </cofactor>
</comment>
<dbReference type="PANTHER" id="PTHR37326">
    <property type="entry name" value="BLL3975 PROTEIN"/>
    <property type="match status" value="1"/>
</dbReference>
<feature type="domain" description="Succinylglutamate desuccinylase/Aspartoacylase catalytic" evidence="5">
    <location>
        <begin position="26"/>
        <end position="126"/>
    </location>
</feature>
<comment type="caution">
    <text evidence="6">The sequence shown here is derived from an EMBL/GenBank/DDBJ whole genome shotgun (WGS) entry which is preliminary data.</text>
</comment>
<dbReference type="Pfam" id="PF24827">
    <property type="entry name" value="AstE_AspA_cat"/>
    <property type="match status" value="1"/>
</dbReference>
<dbReference type="PANTHER" id="PTHR37326:SF1">
    <property type="entry name" value="BLL3975 PROTEIN"/>
    <property type="match status" value="1"/>
</dbReference>
<dbReference type="InterPro" id="IPR055438">
    <property type="entry name" value="AstE_AspA_cat"/>
</dbReference>
<dbReference type="RefSeq" id="WP_375526402.1">
    <property type="nucleotide sequence ID" value="NZ_JBHILM010000019.1"/>
</dbReference>
<accession>A0ABV5BAC4</accession>
<evidence type="ECO:0000256" key="1">
    <source>
        <dbReference type="ARBA" id="ARBA00001947"/>
    </source>
</evidence>
<keyword evidence="3" id="KW-0378">Hydrolase</keyword>
<proteinExistence type="predicted"/>
<evidence type="ECO:0000313" key="7">
    <source>
        <dbReference type="Proteomes" id="UP001580407"/>
    </source>
</evidence>
<keyword evidence="7" id="KW-1185">Reference proteome</keyword>
<protein>
    <submittedName>
        <fullName evidence="6">Succinylglutamate desuccinylase/aspartoacylase family protein</fullName>
    </submittedName>
</protein>
<evidence type="ECO:0000256" key="4">
    <source>
        <dbReference type="ARBA" id="ARBA00022833"/>
    </source>
</evidence>
<organism evidence="6 7">
    <name type="scientific">Paenibacillus terreus</name>
    <dbReference type="NCBI Taxonomy" id="1387834"/>
    <lineage>
        <taxon>Bacteria</taxon>
        <taxon>Bacillati</taxon>
        <taxon>Bacillota</taxon>
        <taxon>Bacilli</taxon>
        <taxon>Bacillales</taxon>
        <taxon>Paenibacillaceae</taxon>
        <taxon>Paenibacillus</taxon>
    </lineage>
</organism>
<dbReference type="Proteomes" id="UP001580407">
    <property type="component" value="Unassembled WGS sequence"/>
</dbReference>
<evidence type="ECO:0000313" key="6">
    <source>
        <dbReference type="EMBL" id="MFB5682651.1"/>
    </source>
</evidence>
<evidence type="ECO:0000259" key="5">
    <source>
        <dbReference type="Pfam" id="PF24827"/>
    </source>
</evidence>
<keyword evidence="4" id="KW-0862">Zinc</keyword>